<protein>
    <recommendedName>
        <fullName evidence="4">Lipocalin-like domain-containing protein</fullName>
    </recommendedName>
</protein>
<evidence type="ECO:0000256" key="1">
    <source>
        <dbReference type="SAM" id="SignalP"/>
    </source>
</evidence>
<dbReference type="EMBL" id="FOAB01000004">
    <property type="protein sequence ID" value="SEL45107.1"/>
    <property type="molecule type" value="Genomic_DNA"/>
</dbReference>
<dbReference type="PROSITE" id="PS51257">
    <property type="entry name" value="PROKAR_LIPOPROTEIN"/>
    <property type="match status" value="1"/>
</dbReference>
<evidence type="ECO:0000313" key="3">
    <source>
        <dbReference type="Proteomes" id="UP000198521"/>
    </source>
</evidence>
<gene>
    <name evidence="2" type="ORF">SAMN04487910_2493</name>
</gene>
<dbReference type="OrthoDB" id="1155918at2"/>
<dbReference type="Proteomes" id="UP000198521">
    <property type="component" value="Unassembled WGS sequence"/>
</dbReference>
<keyword evidence="3" id="KW-1185">Reference proteome</keyword>
<proteinExistence type="predicted"/>
<organism evidence="2 3">
    <name type="scientific">Aquimarina amphilecti</name>
    <dbReference type="NCBI Taxonomy" id="1038014"/>
    <lineage>
        <taxon>Bacteria</taxon>
        <taxon>Pseudomonadati</taxon>
        <taxon>Bacteroidota</taxon>
        <taxon>Flavobacteriia</taxon>
        <taxon>Flavobacteriales</taxon>
        <taxon>Flavobacteriaceae</taxon>
        <taxon>Aquimarina</taxon>
    </lineage>
</organism>
<feature type="signal peptide" evidence="1">
    <location>
        <begin position="1"/>
        <end position="21"/>
    </location>
</feature>
<dbReference type="RefSeq" id="WP_091408827.1">
    <property type="nucleotide sequence ID" value="NZ_FOAB01000004.1"/>
</dbReference>
<accession>A0A1H7QCU3</accession>
<name>A0A1H7QCU3_AQUAM</name>
<sequence>MKKTYVFALASLMLAAVSCSDDDSNSGIVTVTPDPTEEISLNPDDVSGGIIIDNGTQVSGNAPTPTGTLPFSLDETSQSGFQKNGFDITFDAPSNYAGAYIQVQSEDGTTADEYWNVSIPGRSNVVTNEKRKGLFSEQTNRLNDQEIEIDVDFEDNVSAGTFCYLICIYDTDGNISQPVEVCVEVEAWGGNPNLVGTWNYTKRTRNGVTEDTIGAEECDETTVFCANDTELLIEDAYCDTLLSLPITFNADGTYTYVETTNYTNLDYEATRETCTATFETEAEELYSSRGNWAYDEEEGKLTLVEFEYTETVNGDPSTGIEENGYLLFDGKATVTDSLIIEGDYDDDQETYTAEFHFNR</sequence>
<evidence type="ECO:0008006" key="4">
    <source>
        <dbReference type="Google" id="ProtNLM"/>
    </source>
</evidence>
<reference evidence="3" key="1">
    <citation type="submission" date="2016-10" db="EMBL/GenBank/DDBJ databases">
        <authorList>
            <person name="Varghese N."/>
            <person name="Submissions S."/>
        </authorList>
    </citation>
    <scope>NUCLEOTIDE SEQUENCE [LARGE SCALE GENOMIC DNA]</scope>
    <source>
        <strain evidence="3">DSM 25232 / NCIMB 14723 / 92V</strain>
    </source>
</reference>
<feature type="chain" id="PRO_5011565124" description="Lipocalin-like domain-containing protein" evidence="1">
    <location>
        <begin position="22"/>
        <end position="359"/>
    </location>
</feature>
<keyword evidence="1" id="KW-0732">Signal</keyword>
<evidence type="ECO:0000313" key="2">
    <source>
        <dbReference type="EMBL" id="SEL45107.1"/>
    </source>
</evidence>
<dbReference type="AlphaFoldDB" id="A0A1H7QCU3"/>